<dbReference type="GO" id="GO:0005829">
    <property type="term" value="C:cytosol"/>
    <property type="evidence" value="ECO:0007669"/>
    <property type="project" value="TreeGrafter"/>
</dbReference>
<dbReference type="InterPro" id="IPR011005">
    <property type="entry name" value="Dihydropteroate_synth-like_sf"/>
</dbReference>
<dbReference type="GO" id="GO:0032259">
    <property type="term" value="P:methylation"/>
    <property type="evidence" value="ECO:0007669"/>
    <property type="project" value="UniProtKB-KW"/>
</dbReference>
<dbReference type="OrthoDB" id="358252at2"/>
<protein>
    <submittedName>
        <fullName evidence="8">Methyltetrahydrofolate--corrinoid iron-sulfur protein Co-methyltransferase</fullName>
    </submittedName>
</protein>
<keyword evidence="2 8" id="KW-0489">Methyltransferase</keyword>
<dbReference type="Gene3D" id="3.20.20.20">
    <property type="entry name" value="Dihydropteroate synthase-like"/>
    <property type="match status" value="1"/>
</dbReference>
<evidence type="ECO:0000313" key="8">
    <source>
        <dbReference type="EMBL" id="SJZ38191.1"/>
    </source>
</evidence>
<dbReference type="RefSeq" id="WP_078809151.1">
    <property type="nucleotide sequence ID" value="NZ_FUWM01000005.1"/>
</dbReference>
<dbReference type="SUPFAM" id="SSF51717">
    <property type="entry name" value="Dihydropteroate synthetase-like"/>
    <property type="match status" value="1"/>
</dbReference>
<evidence type="ECO:0000256" key="5">
    <source>
        <dbReference type="ARBA" id="ARBA00022723"/>
    </source>
</evidence>
<dbReference type="InterPro" id="IPR000489">
    <property type="entry name" value="Pterin-binding_dom"/>
</dbReference>
<evidence type="ECO:0000256" key="2">
    <source>
        <dbReference type="ARBA" id="ARBA00022603"/>
    </source>
</evidence>
<evidence type="ECO:0000256" key="6">
    <source>
        <dbReference type="ARBA" id="ARBA00023285"/>
    </source>
</evidence>
<feature type="domain" description="Pterin-binding" evidence="7">
    <location>
        <begin position="1"/>
        <end position="246"/>
    </location>
</feature>
<keyword evidence="6" id="KW-0170">Cobalt</keyword>
<dbReference type="Proteomes" id="UP000190625">
    <property type="component" value="Unassembled WGS sequence"/>
</dbReference>
<dbReference type="GO" id="GO:0031419">
    <property type="term" value="F:cobalamin binding"/>
    <property type="evidence" value="ECO:0007669"/>
    <property type="project" value="UniProtKB-KW"/>
</dbReference>
<dbReference type="InterPro" id="IPR050554">
    <property type="entry name" value="Met_Synthase/Corrinoid"/>
</dbReference>
<evidence type="ECO:0000313" key="9">
    <source>
        <dbReference type="Proteomes" id="UP000190625"/>
    </source>
</evidence>
<proteinExistence type="inferred from homology"/>
<dbReference type="EMBL" id="FUWM01000005">
    <property type="protein sequence ID" value="SJZ38191.1"/>
    <property type="molecule type" value="Genomic_DNA"/>
</dbReference>
<dbReference type="PROSITE" id="PS50972">
    <property type="entry name" value="PTERIN_BINDING"/>
    <property type="match status" value="1"/>
</dbReference>
<organism evidence="8 9">
    <name type="scientific">Selenihalanaerobacter shriftii</name>
    <dbReference type="NCBI Taxonomy" id="142842"/>
    <lineage>
        <taxon>Bacteria</taxon>
        <taxon>Bacillati</taxon>
        <taxon>Bacillota</taxon>
        <taxon>Clostridia</taxon>
        <taxon>Halanaerobiales</taxon>
        <taxon>Halobacteroidaceae</taxon>
        <taxon>Selenihalanaerobacter</taxon>
    </lineage>
</organism>
<accession>A0A1T4K6Z7</accession>
<keyword evidence="4 8" id="KW-0808">Transferase</keyword>
<gene>
    <name evidence="8" type="ORF">SAMN02745118_00656</name>
</gene>
<comment type="similarity">
    <text evidence="1">Belongs to the vitamin-B12 dependent methionine synthase family.</text>
</comment>
<dbReference type="PANTHER" id="PTHR45833">
    <property type="entry name" value="METHIONINE SYNTHASE"/>
    <property type="match status" value="1"/>
</dbReference>
<sequence>MIIIGERINGMFNDIGEAIKNQDPKPIQEWAVKQLEAGATYLDANVGPAVEDSPEVMKWLVEVIQDEVDAPVALDTTNIDAIEAGLEVHKGTAMINSTTAEQDKLDKLLPLVKEYEAELIGLAMDKSGVPKDSETRTAKAMQIIANADAHGIPMENIFIDPLILPVNVAQEHAPEVLDTIRQVKLLADPAPKTVLGLSNVSQNCNNMKLINRTFMVMAMAAGLDAAIMEANDEGLVDSIATAEILLGNDVYCDSFLNQFRKTS</sequence>
<evidence type="ECO:0000256" key="1">
    <source>
        <dbReference type="ARBA" id="ARBA00010398"/>
    </source>
</evidence>
<name>A0A1T4K6Z7_9FIRM</name>
<dbReference type="AlphaFoldDB" id="A0A1T4K6Z7"/>
<dbReference type="Pfam" id="PF00809">
    <property type="entry name" value="Pterin_bind"/>
    <property type="match status" value="1"/>
</dbReference>
<keyword evidence="3" id="KW-0846">Cobalamin</keyword>
<dbReference type="GO" id="GO:0046653">
    <property type="term" value="P:tetrahydrofolate metabolic process"/>
    <property type="evidence" value="ECO:0007669"/>
    <property type="project" value="TreeGrafter"/>
</dbReference>
<dbReference type="GO" id="GO:0050667">
    <property type="term" value="P:homocysteine metabolic process"/>
    <property type="evidence" value="ECO:0007669"/>
    <property type="project" value="TreeGrafter"/>
</dbReference>
<reference evidence="9" key="1">
    <citation type="submission" date="2017-02" db="EMBL/GenBank/DDBJ databases">
        <authorList>
            <person name="Varghese N."/>
            <person name="Submissions S."/>
        </authorList>
    </citation>
    <scope>NUCLEOTIDE SEQUENCE [LARGE SCALE GENOMIC DNA]</scope>
    <source>
        <strain evidence="9">ATCC BAA-73</strain>
    </source>
</reference>
<dbReference type="GO" id="GO:0046872">
    <property type="term" value="F:metal ion binding"/>
    <property type="evidence" value="ECO:0007669"/>
    <property type="project" value="UniProtKB-KW"/>
</dbReference>
<keyword evidence="9" id="KW-1185">Reference proteome</keyword>
<dbReference type="NCBIfam" id="NF005719">
    <property type="entry name" value="PRK07535.1"/>
    <property type="match status" value="1"/>
</dbReference>
<evidence type="ECO:0000256" key="4">
    <source>
        <dbReference type="ARBA" id="ARBA00022679"/>
    </source>
</evidence>
<keyword evidence="5" id="KW-0479">Metal-binding</keyword>
<dbReference type="GO" id="GO:0008705">
    <property type="term" value="F:methionine synthase activity"/>
    <property type="evidence" value="ECO:0007669"/>
    <property type="project" value="TreeGrafter"/>
</dbReference>
<dbReference type="PANTHER" id="PTHR45833:SF1">
    <property type="entry name" value="METHIONINE SYNTHASE"/>
    <property type="match status" value="1"/>
</dbReference>
<dbReference type="STRING" id="142842.SAMN02745118_00656"/>
<evidence type="ECO:0000259" key="7">
    <source>
        <dbReference type="PROSITE" id="PS50972"/>
    </source>
</evidence>
<evidence type="ECO:0000256" key="3">
    <source>
        <dbReference type="ARBA" id="ARBA00022628"/>
    </source>
</evidence>